<keyword evidence="6" id="KW-1185">Reference proteome</keyword>
<dbReference type="CDD" id="cd02209">
    <property type="entry name" value="cupin_XRE_C"/>
    <property type="match status" value="1"/>
</dbReference>
<dbReference type="SUPFAM" id="SSF51182">
    <property type="entry name" value="RmlC-like cupins"/>
    <property type="match status" value="1"/>
</dbReference>
<dbReference type="GO" id="GO:0003700">
    <property type="term" value="F:DNA-binding transcription factor activity"/>
    <property type="evidence" value="ECO:0007669"/>
    <property type="project" value="TreeGrafter"/>
</dbReference>
<feature type="domain" description="HTH cro/C1-type" evidence="4">
    <location>
        <begin position="15"/>
        <end position="69"/>
    </location>
</feature>
<keyword evidence="3" id="KW-0804">Transcription</keyword>
<proteinExistence type="predicted"/>
<dbReference type="InterPro" id="IPR001387">
    <property type="entry name" value="Cro/C1-type_HTH"/>
</dbReference>
<dbReference type="SMART" id="SM00530">
    <property type="entry name" value="HTH_XRE"/>
    <property type="match status" value="1"/>
</dbReference>
<dbReference type="CDD" id="cd00093">
    <property type="entry name" value="HTH_XRE"/>
    <property type="match status" value="1"/>
</dbReference>
<dbReference type="Proteomes" id="UP001165074">
    <property type="component" value="Unassembled WGS sequence"/>
</dbReference>
<evidence type="ECO:0000313" key="5">
    <source>
        <dbReference type="EMBL" id="GLY83019.1"/>
    </source>
</evidence>
<dbReference type="InterPro" id="IPR011051">
    <property type="entry name" value="RmlC_Cupin_sf"/>
</dbReference>
<dbReference type="InterPro" id="IPR010982">
    <property type="entry name" value="Lambda_DNA-bd_dom_sf"/>
</dbReference>
<dbReference type="AlphaFoldDB" id="A0A9W6VX89"/>
<evidence type="ECO:0000256" key="1">
    <source>
        <dbReference type="ARBA" id="ARBA00023015"/>
    </source>
</evidence>
<evidence type="ECO:0000256" key="2">
    <source>
        <dbReference type="ARBA" id="ARBA00023125"/>
    </source>
</evidence>
<dbReference type="PANTHER" id="PTHR46797:SF23">
    <property type="entry name" value="HTH-TYPE TRANSCRIPTIONAL REGULATOR SUTR"/>
    <property type="match status" value="1"/>
</dbReference>
<dbReference type="PANTHER" id="PTHR46797">
    <property type="entry name" value="HTH-TYPE TRANSCRIPTIONAL REGULATOR"/>
    <property type="match status" value="1"/>
</dbReference>
<keyword evidence="2 5" id="KW-0238">DNA-binding</keyword>
<dbReference type="EMBL" id="BSTK01000001">
    <property type="protein sequence ID" value="GLY83019.1"/>
    <property type="molecule type" value="Genomic_DNA"/>
</dbReference>
<organism evidence="5 6">
    <name type="scientific">Actinoallomurus iriomotensis</name>
    <dbReference type="NCBI Taxonomy" id="478107"/>
    <lineage>
        <taxon>Bacteria</taxon>
        <taxon>Bacillati</taxon>
        <taxon>Actinomycetota</taxon>
        <taxon>Actinomycetes</taxon>
        <taxon>Streptosporangiales</taxon>
        <taxon>Thermomonosporaceae</taxon>
        <taxon>Actinoallomurus</taxon>
    </lineage>
</organism>
<dbReference type="Gene3D" id="2.60.120.10">
    <property type="entry name" value="Jelly Rolls"/>
    <property type="match status" value="1"/>
</dbReference>
<dbReference type="SUPFAM" id="SSF47413">
    <property type="entry name" value="lambda repressor-like DNA-binding domains"/>
    <property type="match status" value="1"/>
</dbReference>
<sequence length="185" mass="19576">MLLRVDMAQVVGGNVRRLRAAAGISLADLAATCGVSKTTLHGIEQGQGNPTLSTLWALATALAVPLGELLDSPAPPVEVVRAADERPEARGDAVAARLLHRVRLRGTVEVYAIDVAAADQHSDAHLPGVEECLVLTRGRVTSGPADAPVELGEGDSIRFDAARPHVYRGHDRDNRAVLLMLHPEV</sequence>
<evidence type="ECO:0000313" key="6">
    <source>
        <dbReference type="Proteomes" id="UP001165074"/>
    </source>
</evidence>
<dbReference type="GO" id="GO:0005829">
    <property type="term" value="C:cytosol"/>
    <property type="evidence" value="ECO:0007669"/>
    <property type="project" value="TreeGrafter"/>
</dbReference>
<evidence type="ECO:0000259" key="4">
    <source>
        <dbReference type="PROSITE" id="PS50943"/>
    </source>
</evidence>
<comment type="caution">
    <text evidence="5">The sequence shown here is derived from an EMBL/GenBank/DDBJ whole genome shotgun (WGS) entry which is preliminary data.</text>
</comment>
<keyword evidence="1" id="KW-0805">Transcription regulation</keyword>
<dbReference type="InterPro" id="IPR050807">
    <property type="entry name" value="TransReg_Diox_bact_type"/>
</dbReference>
<protein>
    <submittedName>
        <fullName evidence="5">DNA-binding protein</fullName>
    </submittedName>
</protein>
<dbReference type="GO" id="GO:0003677">
    <property type="term" value="F:DNA binding"/>
    <property type="evidence" value="ECO:0007669"/>
    <property type="project" value="UniProtKB-KW"/>
</dbReference>
<evidence type="ECO:0000256" key="3">
    <source>
        <dbReference type="ARBA" id="ARBA00023163"/>
    </source>
</evidence>
<reference evidence="5" key="1">
    <citation type="submission" date="2023-03" db="EMBL/GenBank/DDBJ databases">
        <title>Actinoallomurus iriomotensis NBRC 103684.</title>
        <authorList>
            <person name="Ichikawa N."/>
            <person name="Sato H."/>
            <person name="Tonouchi N."/>
        </authorList>
    </citation>
    <scope>NUCLEOTIDE SEQUENCE</scope>
    <source>
        <strain evidence="5">NBRC 103684</strain>
    </source>
</reference>
<dbReference type="Pfam" id="PF01381">
    <property type="entry name" value="HTH_3"/>
    <property type="match status" value="1"/>
</dbReference>
<dbReference type="InterPro" id="IPR014710">
    <property type="entry name" value="RmlC-like_jellyroll"/>
</dbReference>
<gene>
    <name evidence="5" type="ORF">Airi02_009490</name>
</gene>
<name>A0A9W6VX89_9ACTN</name>
<dbReference type="Gene3D" id="1.10.260.40">
    <property type="entry name" value="lambda repressor-like DNA-binding domains"/>
    <property type="match status" value="1"/>
</dbReference>
<dbReference type="PROSITE" id="PS50943">
    <property type="entry name" value="HTH_CROC1"/>
    <property type="match status" value="1"/>
</dbReference>
<accession>A0A9W6VX89</accession>